<organism evidence="4 5">
    <name type="scientific">Mycena pura</name>
    <dbReference type="NCBI Taxonomy" id="153505"/>
    <lineage>
        <taxon>Eukaryota</taxon>
        <taxon>Fungi</taxon>
        <taxon>Dikarya</taxon>
        <taxon>Basidiomycota</taxon>
        <taxon>Agaricomycotina</taxon>
        <taxon>Agaricomycetes</taxon>
        <taxon>Agaricomycetidae</taxon>
        <taxon>Agaricales</taxon>
        <taxon>Marasmiineae</taxon>
        <taxon>Mycenaceae</taxon>
        <taxon>Mycena</taxon>
    </lineage>
</organism>
<dbReference type="InterPro" id="IPR036291">
    <property type="entry name" value="NAD(P)-bd_dom_sf"/>
</dbReference>
<proteinExistence type="inferred from homology"/>
<protein>
    <submittedName>
        <fullName evidence="4">NAD(P)-binding protein</fullName>
    </submittedName>
</protein>
<dbReference type="PANTHER" id="PTHR42748:SF7">
    <property type="entry name" value="NMRA LIKE REDOX SENSOR 1-RELATED"/>
    <property type="match status" value="1"/>
</dbReference>
<comment type="similarity">
    <text evidence="1">Belongs to the NmrA-type oxidoreductase family.</text>
</comment>
<reference evidence="4" key="1">
    <citation type="submission" date="2023-03" db="EMBL/GenBank/DDBJ databases">
        <title>Massive genome expansion in bonnet fungi (Mycena s.s.) driven by repeated elements and novel gene families across ecological guilds.</title>
        <authorList>
            <consortium name="Lawrence Berkeley National Laboratory"/>
            <person name="Harder C.B."/>
            <person name="Miyauchi S."/>
            <person name="Viragh M."/>
            <person name="Kuo A."/>
            <person name="Thoen E."/>
            <person name="Andreopoulos B."/>
            <person name="Lu D."/>
            <person name="Skrede I."/>
            <person name="Drula E."/>
            <person name="Henrissat B."/>
            <person name="Morin E."/>
            <person name="Kohler A."/>
            <person name="Barry K."/>
            <person name="LaButti K."/>
            <person name="Morin E."/>
            <person name="Salamov A."/>
            <person name="Lipzen A."/>
            <person name="Mereny Z."/>
            <person name="Hegedus B."/>
            <person name="Baldrian P."/>
            <person name="Stursova M."/>
            <person name="Weitz H."/>
            <person name="Taylor A."/>
            <person name="Grigoriev I.V."/>
            <person name="Nagy L.G."/>
            <person name="Martin F."/>
            <person name="Kauserud H."/>
        </authorList>
    </citation>
    <scope>NUCLEOTIDE SEQUENCE</scope>
    <source>
        <strain evidence="4">9144</strain>
    </source>
</reference>
<name>A0AAD6UMB2_9AGAR</name>
<evidence type="ECO:0000313" key="4">
    <source>
        <dbReference type="EMBL" id="KAJ7190659.1"/>
    </source>
</evidence>
<evidence type="ECO:0000313" key="5">
    <source>
        <dbReference type="Proteomes" id="UP001219525"/>
    </source>
</evidence>
<comment type="caution">
    <text evidence="4">The sequence shown here is derived from an EMBL/GenBank/DDBJ whole genome shotgun (WGS) entry which is preliminary data.</text>
</comment>
<dbReference type="InterPro" id="IPR008030">
    <property type="entry name" value="NmrA-like"/>
</dbReference>
<dbReference type="Pfam" id="PF05368">
    <property type="entry name" value="NmrA"/>
    <property type="match status" value="1"/>
</dbReference>
<keyword evidence="2" id="KW-0521">NADP</keyword>
<evidence type="ECO:0000256" key="2">
    <source>
        <dbReference type="ARBA" id="ARBA00022857"/>
    </source>
</evidence>
<dbReference type="GO" id="GO:0005634">
    <property type="term" value="C:nucleus"/>
    <property type="evidence" value="ECO:0007669"/>
    <property type="project" value="TreeGrafter"/>
</dbReference>
<dbReference type="SUPFAM" id="SSF51735">
    <property type="entry name" value="NAD(P)-binding Rossmann-fold domains"/>
    <property type="match status" value="1"/>
</dbReference>
<feature type="domain" description="NmrA-like" evidence="3">
    <location>
        <begin position="6"/>
        <end position="250"/>
    </location>
</feature>
<dbReference type="AlphaFoldDB" id="A0AAD6UMB2"/>
<gene>
    <name evidence="4" type="ORF">GGX14DRAFT_482825</name>
</gene>
<dbReference type="Gene3D" id="3.90.25.10">
    <property type="entry name" value="UDP-galactose 4-epimerase, domain 1"/>
    <property type="match status" value="1"/>
</dbReference>
<dbReference type="EMBL" id="JARJCW010000145">
    <property type="protein sequence ID" value="KAJ7190659.1"/>
    <property type="molecule type" value="Genomic_DNA"/>
</dbReference>
<evidence type="ECO:0000256" key="1">
    <source>
        <dbReference type="ARBA" id="ARBA00006328"/>
    </source>
</evidence>
<keyword evidence="5" id="KW-1185">Reference proteome</keyword>
<dbReference type="Gene3D" id="3.40.50.720">
    <property type="entry name" value="NAD(P)-binding Rossmann-like Domain"/>
    <property type="match status" value="1"/>
</dbReference>
<sequence>MSTPTRKLVLVVGATGKQGQALIRALYYSGEFHIWALTRSLTSPAAKSLAAHTTPEQVTLVQGDLDKPETMRALFEDAKSTRGQVWGVFCVLAFPGLGANADGEEKQGKNLADLAAEYGVTSFVFSSVERGGEYNDENAVLDRRAKVLIERHVKMLGESKGLPWTIIRPGFFMENYDGTIGSVAVGVLKKGLKPATTNQLVAAEDIGRVGAAVFRDPEEWKHQILLASGESSTMQEQEAAYKRATGKSLPAVPGFIASPLIALNGHTKTLIADIERVHAANRDGLCPEVAAQTAAARRAYPEMQTLEMWAKNRGGKWAQDKGWNQASVGNMVRGKQ</sequence>
<evidence type="ECO:0000259" key="3">
    <source>
        <dbReference type="Pfam" id="PF05368"/>
    </source>
</evidence>
<accession>A0AAD6UMB2</accession>
<dbReference type="Proteomes" id="UP001219525">
    <property type="component" value="Unassembled WGS sequence"/>
</dbReference>
<dbReference type="InterPro" id="IPR051164">
    <property type="entry name" value="NmrA-like_oxidored"/>
</dbReference>
<dbReference type="PANTHER" id="PTHR42748">
    <property type="entry name" value="NITROGEN METABOLITE REPRESSION PROTEIN NMRA FAMILY MEMBER"/>
    <property type="match status" value="1"/>
</dbReference>